<keyword evidence="5" id="KW-1015">Disulfide bond</keyword>
<dbReference type="EnsemblMetazoa" id="AALFPA23_021213.R31333">
    <property type="protein sequence ID" value="AALFPA23_021213.P31333"/>
    <property type="gene ID" value="AALFPA23_021213"/>
</dbReference>
<accession>A0ABM1ZSC7</accession>
<dbReference type="InterPro" id="IPR038565">
    <property type="entry name" value="CLIP_sf"/>
</dbReference>
<reference evidence="13" key="1">
    <citation type="journal article" date="2015" name="Proc. Natl. Acad. Sci. U.S.A.">
        <title>Genome sequence of the Asian Tiger mosquito, Aedes albopictus, reveals insights into its biology, genetics, and evolution.</title>
        <authorList>
            <person name="Chen X.G."/>
            <person name="Jiang X."/>
            <person name="Gu J."/>
            <person name="Xu M."/>
            <person name="Wu Y."/>
            <person name="Deng Y."/>
            <person name="Zhang C."/>
            <person name="Bonizzoni M."/>
            <person name="Dermauw W."/>
            <person name="Vontas J."/>
            <person name="Armbruster P."/>
            <person name="Huang X."/>
            <person name="Yang Y."/>
            <person name="Zhang H."/>
            <person name="He W."/>
            <person name="Peng H."/>
            <person name="Liu Y."/>
            <person name="Wu K."/>
            <person name="Chen J."/>
            <person name="Lirakis M."/>
            <person name="Topalis P."/>
            <person name="Van Leeuwen T."/>
            <person name="Hall A.B."/>
            <person name="Jiang X."/>
            <person name="Thorpe C."/>
            <person name="Mueller R.L."/>
            <person name="Sun C."/>
            <person name="Waterhouse R.M."/>
            <person name="Yan G."/>
            <person name="Tu Z.J."/>
            <person name="Fang X."/>
            <person name="James A.A."/>
        </authorList>
    </citation>
    <scope>NUCLEOTIDE SEQUENCE [LARGE SCALE GENOMIC DNA]</scope>
    <source>
        <strain evidence="13">Foshan</strain>
    </source>
</reference>
<evidence type="ECO:0000256" key="2">
    <source>
        <dbReference type="ARBA" id="ARBA00022729"/>
    </source>
</evidence>
<name>A0ABM1ZSC7_AEDAL</name>
<keyword evidence="6" id="KW-0325">Glycoprotein</keyword>
<proteinExistence type="inferred from homology"/>
<feature type="domain" description="Peptidase S1" evidence="10">
    <location>
        <begin position="116"/>
        <end position="400"/>
    </location>
</feature>
<dbReference type="GeneID" id="109416030"/>
<protein>
    <recommendedName>
        <fullName evidence="8">CLIP domain-containing serine protease</fullName>
        <ecNumber evidence="8">3.4.21.-</ecNumber>
    </recommendedName>
</protein>
<feature type="chain" id="PRO_5045012863" description="CLIP domain-containing serine protease" evidence="8">
    <location>
        <begin position="19"/>
        <end position="401"/>
    </location>
</feature>
<keyword evidence="3 8" id="KW-0378">Hydrolase</keyword>
<dbReference type="Pfam" id="PF00089">
    <property type="entry name" value="Trypsin"/>
    <property type="match status" value="1"/>
</dbReference>
<dbReference type="RefSeq" id="XP_029731260.2">
    <property type="nucleotide sequence ID" value="XM_029875400.2"/>
</dbReference>
<evidence type="ECO:0000256" key="7">
    <source>
        <dbReference type="ARBA" id="ARBA00024195"/>
    </source>
</evidence>
<dbReference type="InterPro" id="IPR051487">
    <property type="entry name" value="Ser/Thr_Proteases_Immune/Dev"/>
</dbReference>
<keyword evidence="13" id="KW-1185">Reference proteome</keyword>
<dbReference type="PANTHER" id="PTHR24256">
    <property type="entry name" value="TRYPTASE-RELATED"/>
    <property type="match status" value="1"/>
</dbReference>
<evidence type="ECO:0000256" key="5">
    <source>
        <dbReference type="ARBA" id="ARBA00023157"/>
    </source>
</evidence>
<dbReference type="EC" id="3.4.21.-" evidence="8"/>
<evidence type="ECO:0000256" key="8">
    <source>
        <dbReference type="RuleBase" id="RU366078"/>
    </source>
</evidence>
<dbReference type="InterPro" id="IPR001314">
    <property type="entry name" value="Peptidase_S1A"/>
</dbReference>
<evidence type="ECO:0000256" key="9">
    <source>
        <dbReference type="SAM" id="MobiDB-lite"/>
    </source>
</evidence>
<dbReference type="InterPro" id="IPR009003">
    <property type="entry name" value="Peptidase_S1_PA"/>
</dbReference>
<feature type="signal peptide" evidence="8">
    <location>
        <begin position="1"/>
        <end position="18"/>
    </location>
</feature>
<keyword evidence="1 8" id="KW-0645">Protease</keyword>
<evidence type="ECO:0000259" key="11">
    <source>
        <dbReference type="PROSITE" id="PS51888"/>
    </source>
</evidence>
<dbReference type="Pfam" id="PF12032">
    <property type="entry name" value="CLIP"/>
    <property type="match status" value="1"/>
</dbReference>
<dbReference type="PROSITE" id="PS00134">
    <property type="entry name" value="TRYPSIN_HIS"/>
    <property type="match status" value="1"/>
</dbReference>
<evidence type="ECO:0000256" key="4">
    <source>
        <dbReference type="ARBA" id="ARBA00022825"/>
    </source>
</evidence>
<dbReference type="InterPro" id="IPR001254">
    <property type="entry name" value="Trypsin_dom"/>
</dbReference>
<feature type="region of interest" description="Disordered" evidence="9">
    <location>
        <begin position="96"/>
        <end position="115"/>
    </location>
</feature>
<dbReference type="PRINTS" id="PR00722">
    <property type="entry name" value="CHYMOTRYPSIN"/>
</dbReference>
<comment type="similarity">
    <text evidence="7 8">Belongs to the peptidase S1 family. CLIP subfamily.</text>
</comment>
<dbReference type="SMART" id="SM00020">
    <property type="entry name" value="Tryp_SPc"/>
    <property type="match status" value="1"/>
</dbReference>
<dbReference type="SUPFAM" id="SSF50494">
    <property type="entry name" value="Trypsin-like serine proteases"/>
    <property type="match status" value="1"/>
</dbReference>
<dbReference type="Gene3D" id="3.30.1640.30">
    <property type="match status" value="1"/>
</dbReference>
<organism evidence="12 13">
    <name type="scientific">Aedes albopictus</name>
    <name type="common">Asian tiger mosquito</name>
    <name type="synonym">Stegomyia albopicta</name>
    <dbReference type="NCBI Taxonomy" id="7160"/>
    <lineage>
        <taxon>Eukaryota</taxon>
        <taxon>Metazoa</taxon>
        <taxon>Ecdysozoa</taxon>
        <taxon>Arthropoda</taxon>
        <taxon>Hexapoda</taxon>
        <taxon>Insecta</taxon>
        <taxon>Pterygota</taxon>
        <taxon>Neoptera</taxon>
        <taxon>Endopterygota</taxon>
        <taxon>Diptera</taxon>
        <taxon>Nematocera</taxon>
        <taxon>Culicoidea</taxon>
        <taxon>Culicidae</taxon>
        <taxon>Culicinae</taxon>
        <taxon>Aedini</taxon>
        <taxon>Aedes</taxon>
        <taxon>Stegomyia</taxon>
    </lineage>
</organism>
<evidence type="ECO:0000256" key="6">
    <source>
        <dbReference type="ARBA" id="ARBA00023180"/>
    </source>
</evidence>
<evidence type="ECO:0000313" key="12">
    <source>
        <dbReference type="EnsemblMetazoa" id="AALFPA23_021213.P31333"/>
    </source>
</evidence>
<keyword evidence="4 8" id="KW-0720">Serine protease</keyword>
<dbReference type="Gene3D" id="2.40.10.10">
    <property type="entry name" value="Trypsin-like serine proteases"/>
    <property type="match status" value="2"/>
</dbReference>
<dbReference type="PROSITE" id="PS50240">
    <property type="entry name" value="TRYPSIN_DOM"/>
    <property type="match status" value="1"/>
</dbReference>
<evidence type="ECO:0000313" key="13">
    <source>
        <dbReference type="Proteomes" id="UP000069940"/>
    </source>
</evidence>
<sequence>MKSLIVAVVAICVSSVVAGGFRKASRNSGMSYNATCINPKRDAGRCILVQECPLVLATIRKETLANSDINFLYQSECGKLNRKSLVCCPNHSIDGGTAAPSPDEETSSSFDTTNRVDGGVASLEKWKLLPTPGDCGVQPSYQQFGENVTKLDEQPWTALVHFGNQPYETTFECGGALISSRYVLTAAHCVADRAKWSNLTIRLGEWDTEATVDCIAVQDFNEFYCADPAIDVPVEKVFIHEQYARHQRPQINDIALLRLAQPVETTSWVRPVCLPERPVLPGSDEVLILAGWGNNGCGYNSRYKIRSRLNALKQDQCRGYLPPGFRRVNEYLCTAPVNAGEKCHADSGGAVTRTRQVDGVGIVHEVAGLLNHMVECHESRPVGVFASVGQYLEWIVGKLEE</sequence>
<dbReference type="CDD" id="cd00190">
    <property type="entry name" value="Tryp_SPc"/>
    <property type="match status" value="1"/>
</dbReference>
<dbReference type="InterPro" id="IPR022700">
    <property type="entry name" value="CLIP"/>
</dbReference>
<evidence type="ECO:0000256" key="1">
    <source>
        <dbReference type="ARBA" id="ARBA00022670"/>
    </source>
</evidence>
<dbReference type="InterPro" id="IPR018114">
    <property type="entry name" value="TRYPSIN_HIS"/>
</dbReference>
<feature type="domain" description="Clip" evidence="11">
    <location>
        <begin position="35"/>
        <end position="88"/>
    </location>
</feature>
<evidence type="ECO:0000256" key="3">
    <source>
        <dbReference type="ARBA" id="ARBA00022801"/>
    </source>
</evidence>
<keyword evidence="2 8" id="KW-0732">Signal</keyword>
<evidence type="ECO:0000259" key="10">
    <source>
        <dbReference type="PROSITE" id="PS50240"/>
    </source>
</evidence>
<dbReference type="Proteomes" id="UP000069940">
    <property type="component" value="Unassembled WGS sequence"/>
</dbReference>
<dbReference type="PROSITE" id="PS51888">
    <property type="entry name" value="CLIP"/>
    <property type="match status" value="1"/>
</dbReference>
<comment type="subcellular location">
    <subcellularLocation>
        <location evidence="8">Secreted</location>
    </subcellularLocation>
</comment>
<reference evidence="12" key="2">
    <citation type="submission" date="2025-05" db="UniProtKB">
        <authorList>
            <consortium name="EnsemblMetazoa"/>
        </authorList>
    </citation>
    <scope>IDENTIFICATION</scope>
    <source>
        <strain evidence="12">Foshan</strain>
    </source>
</reference>
<dbReference type="InterPro" id="IPR043504">
    <property type="entry name" value="Peptidase_S1_PA_chymotrypsin"/>
</dbReference>
<comment type="domain">
    <text evidence="8">The clip domain consists of 35-55 residues which are 'knitted' together usually by 3 conserved disulfide bonds forming a clip-like compact structure.</text>
</comment>
<dbReference type="SMART" id="SM00680">
    <property type="entry name" value="CLIP"/>
    <property type="match status" value="1"/>
</dbReference>
<keyword evidence="8" id="KW-0964">Secreted</keyword>